<evidence type="ECO:0000256" key="6">
    <source>
        <dbReference type="ARBA" id="ARBA00022679"/>
    </source>
</evidence>
<dbReference type="EMBL" id="FWWY01000001">
    <property type="protein sequence ID" value="SMC07271.1"/>
    <property type="molecule type" value="Genomic_DNA"/>
</dbReference>
<dbReference type="Gene3D" id="3.30.70.890">
    <property type="entry name" value="GHMP kinase, C-terminal domain"/>
    <property type="match status" value="1"/>
</dbReference>
<comment type="pathway">
    <text evidence="1 13">Amino-acid biosynthesis; L-threonine biosynthesis; L-threonine from L-aspartate: step 4/5.</text>
</comment>
<evidence type="ECO:0000256" key="13">
    <source>
        <dbReference type="HAMAP-Rule" id="MF_00384"/>
    </source>
</evidence>
<evidence type="ECO:0000256" key="2">
    <source>
        <dbReference type="ARBA" id="ARBA00007370"/>
    </source>
</evidence>
<proteinExistence type="inferred from homology"/>
<keyword evidence="9 13" id="KW-0418">Kinase</keyword>
<comment type="subcellular location">
    <subcellularLocation>
        <location evidence="13">Cytoplasm</location>
    </subcellularLocation>
</comment>
<dbReference type="HAMAP" id="MF_00384">
    <property type="entry name" value="Homoser_kinase"/>
    <property type="match status" value="1"/>
</dbReference>
<dbReference type="RefSeq" id="WP_020374776.1">
    <property type="nucleotide sequence ID" value="NZ_FWWY01000001.1"/>
</dbReference>
<dbReference type="InterPro" id="IPR006204">
    <property type="entry name" value="GHMP_kinase_N_dom"/>
</dbReference>
<evidence type="ECO:0000259" key="15">
    <source>
        <dbReference type="Pfam" id="PF08544"/>
    </source>
</evidence>
<feature type="domain" description="GHMP kinase C-terminal" evidence="15">
    <location>
        <begin position="201"/>
        <end position="274"/>
    </location>
</feature>
<evidence type="ECO:0000256" key="1">
    <source>
        <dbReference type="ARBA" id="ARBA00005015"/>
    </source>
</evidence>
<keyword evidence="10 13" id="KW-0067">ATP-binding</keyword>
<reference evidence="17" key="1">
    <citation type="submission" date="2017-04" db="EMBL/GenBank/DDBJ databases">
        <authorList>
            <person name="Varghese N."/>
            <person name="Submissions S."/>
        </authorList>
    </citation>
    <scope>NUCLEOTIDE SEQUENCE [LARGE SCALE GENOMIC DNA]</scope>
    <source>
        <strain evidence="17">DSM 9293</strain>
    </source>
</reference>
<dbReference type="Pfam" id="PF08544">
    <property type="entry name" value="GHMP_kinases_C"/>
    <property type="match status" value="1"/>
</dbReference>
<dbReference type="OrthoDB" id="9769912at2"/>
<dbReference type="Proteomes" id="UP000192660">
    <property type="component" value="Unassembled WGS sequence"/>
</dbReference>
<dbReference type="Gene3D" id="3.30.230.10">
    <property type="match status" value="1"/>
</dbReference>
<keyword evidence="17" id="KW-1185">Reference proteome</keyword>
<evidence type="ECO:0000259" key="14">
    <source>
        <dbReference type="Pfam" id="PF00288"/>
    </source>
</evidence>
<dbReference type="GO" id="GO:0004413">
    <property type="term" value="F:homoserine kinase activity"/>
    <property type="evidence" value="ECO:0007669"/>
    <property type="project" value="UniProtKB-UniRule"/>
</dbReference>
<protein>
    <recommendedName>
        <fullName evidence="4 13">Homoserine kinase</fullName>
        <shortName evidence="13">HK</shortName>
        <shortName evidence="13">HSK</shortName>
        <ecNumber evidence="3 13">2.7.1.39</ecNumber>
    </recommendedName>
</protein>
<dbReference type="EC" id="2.7.1.39" evidence="3 13"/>
<dbReference type="GO" id="GO:0009088">
    <property type="term" value="P:threonine biosynthetic process"/>
    <property type="evidence" value="ECO:0007669"/>
    <property type="project" value="UniProtKB-UniRule"/>
</dbReference>
<dbReference type="AlphaFoldDB" id="A0A1W1WLU1"/>
<dbReference type="InterPro" id="IPR014721">
    <property type="entry name" value="Ribsml_uS5_D2-typ_fold_subgr"/>
</dbReference>
<dbReference type="PRINTS" id="PR00958">
    <property type="entry name" value="HOMSERKINASE"/>
</dbReference>
<dbReference type="PROSITE" id="PS00627">
    <property type="entry name" value="GHMP_KINASES_ATP"/>
    <property type="match status" value="1"/>
</dbReference>
<sequence length="312" mass="33604">MLLIQVPATSANLGSGLDSLGLALSLYLKLTYCSAPTLTIEPFGEGAEVLPRNEDNLIWTTASRLYWEMTGSIIPPGHITVSSQIPLSRGLGSSAAAVVAGLLLANALLPEPLSMDRLLHTATAIEGHPDNVAAALFGGFVLVYRDRNSVIRVNRYTPPALTSLLAIPAYPVPTKDSRAILPPQVSRDDAIFNAQRVALWIHAVSQNDWSVLRDAADDRLHQPYRTVLVEGLDELIRASYDAGAFAATLSGSGPTVMALTDSEHAPAIEKAWKDLASHHHWPLTIRYAQPIAEGAQVQWIDNIKNEAAVADE</sequence>
<evidence type="ECO:0000256" key="4">
    <source>
        <dbReference type="ARBA" id="ARBA00017858"/>
    </source>
</evidence>
<keyword evidence="5 13" id="KW-0028">Amino-acid biosynthesis</keyword>
<name>A0A1W1WLU1_SULTA</name>
<keyword evidence="6 13" id="KW-0808">Transferase</keyword>
<evidence type="ECO:0000256" key="5">
    <source>
        <dbReference type="ARBA" id="ARBA00022605"/>
    </source>
</evidence>
<dbReference type="InterPro" id="IPR020568">
    <property type="entry name" value="Ribosomal_Su5_D2-typ_SF"/>
</dbReference>
<evidence type="ECO:0000313" key="16">
    <source>
        <dbReference type="EMBL" id="SMC07271.1"/>
    </source>
</evidence>
<keyword evidence="7 13" id="KW-0791">Threonine biosynthesis</keyword>
<comment type="similarity">
    <text evidence="2 13">Belongs to the GHMP kinase family. Homoserine kinase subfamily.</text>
</comment>
<comment type="catalytic activity">
    <reaction evidence="11 13">
        <text>L-homoserine + ATP = O-phospho-L-homoserine + ADP + H(+)</text>
        <dbReference type="Rhea" id="RHEA:13985"/>
        <dbReference type="ChEBI" id="CHEBI:15378"/>
        <dbReference type="ChEBI" id="CHEBI:30616"/>
        <dbReference type="ChEBI" id="CHEBI:57476"/>
        <dbReference type="ChEBI" id="CHEBI:57590"/>
        <dbReference type="ChEBI" id="CHEBI:456216"/>
        <dbReference type="EC" id="2.7.1.39"/>
    </reaction>
</comment>
<feature type="binding site" evidence="13">
    <location>
        <begin position="86"/>
        <end position="96"/>
    </location>
    <ligand>
        <name>ATP</name>
        <dbReference type="ChEBI" id="CHEBI:30616"/>
    </ligand>
</feature>
<dbReference type="InterPro" id="IPR000870">
    <property type="entry name" value="Homoserine_kinase"/>
</dbReference>
<dbReference type="PIRSF" id="PIRSF000676">
    <property type="entry name" value="Homoser_kin"/>
    <property type="match status" value="1"/>
</dbReference>
<evidence type="ECO:0000256" key="10">
    <source>
        <dbReference type="ARBA" id="ARBA00022840"/>
    </source>
</evidence>
<accession>A0A1W1WLU1</accession>
<dbReference type="PANTHER" id="PTHR20861:SF1">
    <property type="entry name" value="HOMOSERINE KINASE"/>
    <property type="match status" value="1"/>
</dbReference>
<dbReference type="UniPathway" id="UPA00050">
    <property type="reaction ID" value="UER00064"/>
</dbReference>
<comment type="function">
    <text evidence="12 13">Catalyzes the ATP-dependent phosphorylation of L-homoserine to L-homoserine phosphate.</text>
</comment>
<gene>
    <name evidence="13" type="primary">thrB</name>
    <name evidence="16" type="ORF">SAMN00768000_3299</name>
</gene>
<feature type="domain" description="GHMP kinase N-terminal" evidence="14">
    <location>
        <begin position="56"/>
        <end position="139"/>
    </location>
</feature>
<organism evidence="16 17">
    <name type="scientific">Sulfobacillus thermosulfidooxidans (strain DSM 9293 / VKM B-1269 / AT-1)</name>
    <dbReference type="NCBI Taxonomy" id="929705"/>
    <lineage>
        <taxon>Bacteria</taxon>
        <taxon>Bacillati</taxon>
        <taxon>Bacillota</taxon>
        <taxon>Clostridia</taxon>
        <taxon>Eubacteriales</taxon>
        <taxon>Clostridiales Family XVII. Incertae Sedis</taxon>
        <taxon>Sulfobacillus</taxon>
    </lineage>
</organism>
<dbReference type="SUPFAM" id="SSF55060">
    <property type="entry name" value="GHMP Kinase, C-terminal domain"/>
    <property type="match status" value="1"/>
</dbReference>
<dbReference type="PANTHER" id="PTHR20861">
    <property type="entry name" value="HOMOSERINE/4-DIPHOSPHOCYTIDYL-2-C-METHYL-D-ERYTHRITOL KINASE"/>
    <property type="match status" value="1"/>
</dbReference>
<evidence type="ECO:0000256" key="12">
    <source>
        <dbReference type="ARBA" id="ARBA00049954"/>
    </source>
</evidence>
<dbReference type="SUPFAM" id="SSF54211">
    <property type="entry name" value="Ribosomal protein S5 domain 2-like"/>
    <property type="match status" value="1"/>
</dbReference>
<dbReference type="STRING" id="28034.BFX07_06835"/>
<evidence type="ECO:0000256" key="9">
    <source>
        <dbReference type="ARBA" id="ARBA00022777"/>
    </source>
</evidence>
<evidence type="ECO:0000313" key="17">
    <source>
        <dbReference type="Proteomes" id="UP000192660"/>
    </source>
</evidence>
<keyword evidence="8 13" id="KW-0547">Nucleotide-binding</keyword>
<dbReference type="GO" id="GO:0005524">
    <property type="term" value="F:ATP binding"/>
    <property type="evidence" value="ECO:0007669"/>
    <property type="project" value="UniProtKB-UniRule"/>
</dbReference>
<keyword evidence="13" id="KW-0963">Cytoplasm</keyword>
<evidence type="ECO:0000256" key="11">
    <source>
        <dbReference type="ARBA" id="ARBA00049375"/>
    </source>
</evidence>
<dbReference type="InterPro" id="IPR006203">
    <property type="entry name" value="GHMP_knse_ATP-bd_CS"/>
</dbReference>
<dbReference type="NCBIfam" id="TIGR00191">
    <property type="entry name" value="thrB"/>
    <property type="match status" value="1"/>
</dbReference>
<dbReference type="GO" id="GO:0005737">
    <property type="term" value="C:cytoplasm"/>
    <property type="evidence" value="ECO:0007669"/>
    <property type="project" value="UniProtKB-SubCell"/>
</dbReference>
<dbReference type="InterPro" id="IPR036554">
    <property type="entry name" value="GHMP_kinase_C_sf"/>
</dbReference>
<evidence type="ECO:0000256" key="3">
    <source>
        <dbReference type="ARBA" id="ARBA00012078"/>
    </source>
</evidence>
<evidence type="ECO:0000256" key="8">
    <source>
        <dbReference type="ARBA" id="ARBA00022741"/>
    </source>
</evidence>
<evidence type="ECO:0000256" key="7">
    <source>
        <dbReference type="ARBA" id="ARBA00022697"/>
    </source>
</evidence>
<dbReference type="InterPro" id="IPR013750">
    <property type="entry name" value="GHMP_kinase_C_dom"/>
</dbReference>
<dbReference type="Pfam" id="PF00288">
    <property type="entry name" value="GHMP_kinases_N"/>
    <property type="match status" value="1"/>
</dbReference>